<comment type="caution">
    <text evidence="1">The sequence shown here is derived from an EMBL/GenBank/DDBJ whole genome shotgun (WGS) entry which is preliminary data.</text>
</comment>
<accession>A0ABC8UFW5</accession>
<name>A0ABC8UFW5_9AQUA</name>
<keyword evidence="2" id="KW-1185">Reference proteome</keyword>
<sequence>MKQDKHPLVLDMFEQITNASKGNQILMFLDYNGTLSQIELSWIKSRGTDIKGPSKGSKNEKDTHVVLFQPAGEFLPTIDEVYQALLETTKSTLGAKDGE</sequence>
<protein>
    <submittedName>
        <fullName evidence="1">Uncharacterized protein</fullName>
    </submittedName>
</protein>
<evidence type="ECO:0000313" key="1">
    <source>
        <dbReference type="EMBL" id="CAK9179879.1"/>
    </source>
</evidence>
<dbReference type="AlphaFoldDB" id="A0ABC8UFW5"/>
<dbReference type="PANTHER" id="PTHR43768:SF3">
    <property type="entry name" value="TREHALOSE 6-PHOSPHATE PHOSPHATASE"/>
    <property type="match status" value="1"/>
</dbReference>
<evidence type="ECO:0000313" key="2">
    <source>
        <dbReference type="Proteomes" id="UP001642360"/>
    </source>
</evidence>
<organism evidence="1 2">
    <name type="scientific">Ilex paraguariensis</name>
    <name type="common">yerba mate</name>
    <dbReference type="NCBI Taxonomy" id="185542"/>
    <lineage>
        <taxon>Eukaryota</taxon>
        <taxon>Viridiplantae</taxon>
        <taxon>Streptophyta</taxon>
        <taxon>Embryophyta</taxon>
        <taxon>Tracheophyta</taxon>
        <taxon>Spermatophyta</taxon>
        <taxon>Magnoliopsida</taxon>
        <taxon>eudicotyledons</taxon>
        <taxon>Gunneridae</taxon>
        <taxon>Pentapetalae</taxon>
        <taxon>asterids</taxon>
        <taxon>campanulids</taxon>
        <taxon>Aquifoliales</taxon>
        <taxon>Aquifoliaceae</taxon>
        <taxon>Ilex</taxon>
    </lineage>
</organism>
<dbReference type="Proteomes" id="UP001642360">
    <property type="component" value="Unassembled WGS sequence"/>
</dbReference>
<proteinExistence type="predicted"/>
<dbReference type="EMBL" id="CAUOFW020007613">
    <property type="protein sequence ID" value="CAK9179879.1"/>
    <property type="molecule type" value="Genomic_DNA"/>
</dbReference>
<reference evidence="1 2" key="1">
    <citation type="submission" date="2024-02" db="EMBL/GenBank/DDBJ databases">
        <authorList>
            <person name="Vignale AGUSTIN F."/>
            <person name="Sosa J E."/>
            <person name="Modenutti C."/>
        </authorList>
    </citation>
    <scope>NUCLEOTIDE SEQUENCE [LARGE SCALE GENOMIC DNA]</scope>
</reference>
<gene>
    <name evidence="1" type="ORF">ILEXP_LOCUS49829</name>
</gene>
<dbReference type="PANTHER" id="PTHR43768">
    <property type="entry name" value="TREHALOSE 6-PHOSPHATE PHOSPHATASE"/>
    <property type="match status" value="1"/>
</dbReference>
<dbReference type="InterPro" id="IPR044651">
    <property type="entry name" value="OTSB-like"/>
</dbReference>